<dbReference type="STRING" id="1227453.C444_17342"/>
<dbReference type="Proteomes" id="UP000011524">
    <property type="component" value="Unassembled WGS sequence"/>
</dbReference>
<sequence length="62" mass="6605">MAFEDGTGGVICEETLPVFVDAAQEDAQQALGERVVEGDSVAAKPDVESRSSPLRQRLRTTA</sequence>
<evidence type="ECO:0000313" key="2">
    <source>
        <dbReference type="EMBL" id="EMA28279.1"/>
    </source>
</evidence>
<protein>
    <submittedName>
        <fullName evidence="2">Helicase</fullName>
    </submittedName>
</protein>
<proteinExistence type="predicted"/>
<dbReference type="GO" id="GO:0004386">
    <property type="term" value="F:helicase activity"/>
    <property type="evidence" value="ECO:0007669"/>
    <property type="project" value="UniProtKB-KW"/>
</dbReference>
<comment type="caution">
    <text evidence="2">The sequence shown here is derived from an EMBL/GenBank/DDBJ whole genome shotgun (WGS) entry which is preliminary data.</text>
</comment>
<keyword evidence="3" id="KW-1185">Reference proteome</keyword>
<keyword evidence="2" id="KW-0547">Nucleotide-binding</keyword>
<keyword evidence="2" id="KW-0347">Helicase</keyword>
<keyword evidence="2" id="KW-0067">ATP-binding</keyword>
<evidence type="ECO:0000313" key="3">
    <source>
        <dbReference type="Proteomes" id="UP000011524"/>
    </source>
</evidence>
<name>M0L748_HALJT</name>
<dbReference type="EMBL" id="AOLY01000040">
    <property type="protein sequence ID" value="EMA28279.1"/>
    <property type="molecule type" value="Genomic_DNA"/>
</dbReference>
<feature type="region of interest" description="Disordered" evidence="1">
    <location>
        <begin position="34"/>
        <end position="62"/>
    </location>
</feature>
<reference evidence="2 3" key="1">
    <citation type="journal article" date="2014" name="PLoS Genet.">
        <title>Phylogenetically driven sequencing of extremely halophilic archaea reveals strategies for static and dynamic osmo-response.</title>
        <authorList>
            <person name="Becker E.A."/>
            <person name="Seitzer P.M."/>
            <person name="Tritt A."/>
            <person name="Larsen D."/>
            <person name="Krusor M."/>
            <person name="Yao A.I."/>
            <person name="Wu D."/>
            <person name="Madern D."/>
            <person name="Eisen J.A."/>
            <person name="Darling A.E."/>
            <person name="Facciotti M.T."/>
        </authorList>
    </citation>
    <scope>NUCLEOTIDE SEQUENCE [LARGE SCALE GENOMIC DNA]</scope>
    <source>
        <strain evidence="3">ATCC 49778 / DSM 6131 / JCM 7785 / NBRC 101032 / NCIMB 13157 / TR-1</strain>
    </source>
</reference>
<evidence type="ECO:0000256" key="1">
    <source>
        <dbReference type="SAM" id="MobiDB-lite"/>
    </source>
</evidence>
<organism evidence="2 3">
    <name type="scientific">Haloarcula japonica (strain ATCC 49778 / DSM 6131 / JCM 7785 / NBRC 101032 / NCIMB 13157 / TR-1)</name>
    <dbReference type="NCBI Taxonomy" id="1227453"/>
    <lineage>
        <taxon>Archaea</taxon>
        <taxon>Methanobacteriati</taxon>
        <taxon>Methanobacteriota</taxon>
        <taxon>Stenosarchaea group</taxon>
        <taxon>Halobacteria</taxon>
        <taxon>Halobacteriales</taxon>
        <taxon>Haloarculaceae</taxon>
        <taxon>Haloarcula</taxon>
    </lineage>
</organism>
<accession>M0L748</accession>
<feature type="compositionally biased region" description="Polar residues" evidence="1">
    <location>
        <begin position="50"/>
        <end position="62"/>
    </location>
</feature>
<keyword evidence="2" id="KW-0378">Hydrolase</keyword>
<dbReference type="AlphaFoldDB" id="M0L748"/>
<gene>
    <name evidence="2" type="ORF">C444_17342</name>
</gene>
<dbReference type="eggNOG" id="arCOG00871">
    <property type="taxonomic scope" value="Archaea"/>
</dbReference>